<reference evidence="1" key="1">
    <citation type="submission" date="2020-05" db="EMBL/GenBank/DDBJ databases">
        <authorList>
            <person name="Chiriac C."/>
            <person name="Salcher M."/>
            <person name="Ghai R."/>
            <person name="Kavagutti S V."/>
        </authorList>
    </citation>
    <scope>NUCLEOTIDE SEQUENCE</scope>
</reference>
<sequence>MNLGSFEVMMWWVEVGLHICIEPSVELCLEVLVEGGIEVTGAGGQGGMCAIQSAPSAGF</sequence>
<gene>
    <name evidence="1" type="ORF">UFOPK3720_00928</name>
</gene>
<protein>
    <submittedName>
        <fullName evidence="1">Unannotated protein</fullName>
    </submittedName>
</protein>
<proteinExistence type="predicted"/>
<dbReference type="AlphaFoldDB" id="A0A6J7IXK5"/>
<name>A0A6J7IXK5_9ZZZZ</name>
<accession>A0A6J7IXK5</accession>
<dbReference type="EMBL" id="CAFBNB010000166">
    <property type="protein sequence ID" value="CAB4935072.1"/>
    <property type="molecule type" value="Genomic_DNA"/>
</dbReference>
<evidence type="ECO:0000313" key="1">
    <source>
        <dbReference type="EMBL" id="CAB4935072.1"/>
    </source>
</evidence>
<organism evidence="1">
    <name type="scientific">freshwater metagenome</name>
    <dbReference type="NCBI Taxonomy" id="449393"/>
    <lineage>
        <taxon>unclassified sequences</taxon>
        <taxon>metagenomes</taxon>
        <taxon>ecological metagenomes</taxon>
    </lineage>
</organism>